<keyword evidence="2" id="KW-1185">Reference proteome</keyword>
<accession>A0ACC0WTQ3</accession>
<evidence type="ECO:0000313" key="1">
    <source>
        <dbReference type="EMBL" id="KAI9922239.1"/>
    </source>
</evidence>
<sequence>MLTEVAHLQFLAVWDLCSGVGTWDAHRAGKGASAVGERRGILQTTRGQYFPVHHTSNLLIALLALKLPVLLFKCSMHAVKNSQQIAIGLFHIALQARVRSLDARRGGVAQMQMLVGPRRNEALIVRPDPHRLDICDRLRIGAVLLSQCGPSLLEHQRHAEAVGLVRAVHQQHRVVSSCELHRPWMRQKQVGVEAVVVAYILGDTLMLIQLGKQHLDWCDHPDAPCVPSSSAVYVANVELHGWIQQLQIIQDCFTGGIVCIHLLESLLLSSIEAARSRMCQKVLRRLMIVLDVLDDQTPAVVVSLGARAVESERTALATSRGDTRANRLAVIGTTTIALEIHFAFISASVLGNDESLTDGVLLAIVDQLLL</sequence>
<dbReference type="Proteomes" id="UP001163321">
    <property type="component" value="Chromosome 1"/>
</dbReference>
<dbReference type="EMBL" id="CM047580">
    <property type="protein sequence ID" value="KAI9922239.1"/>
    <property type="molecule type" value="Genomic_DNA"/>
</dbReference>
<comment type="caution">
    <text evidence="1">The sequence shown here is derived from an EMBL/GenBank/DDBJ whole genome shotgun (WGS) entry which is preliminary data.</text>
</comment>
<reference evidence="1 2" key="1">
    <citation type="journal article" date="2022" name="bioRxiv">
        <title>The genome of the oomycete Peronosclerospora sorghi, a cosmopolitan pathogen of maize and sorghum, is inflated with dispersed pseudogenes.</title>
        <authorList>
            <person name="Fletcher K."/>
            <person name="Martin F."/>
            <person name="Isakeit T."/>
            <person name="Cavanaugh K."/>
            <person name="Magill C."/>
            <person name="Michelmore R."/>
        </authorList>
    </citation>
    <scope>NUCLEOTIDE SEQUENCE [LARGE SCALE GENOMIC DNA]</scope>
    <source>
        <strain evidence="1">P6</strain>
    </source>
</reference>
<gene>
    <name evidence="1" type="ORF">PsorP6_001570</name>
</gene>
<evidence type="ECO:0000313" key="2">
    <source>
        <dbReference type="Proteomes" id="UP001163321"/>
    </source>
</evidence>
<organism evidence="1 2">
    <name type="scientific">Peronosclerospora sorghi</name>
    <dbReference type="NCBI Taxonomy" id="230839"/>
    <lineage>
        <taxon>Eukaryota</taxon>
        <taxon>Sar</taxon>
        <taxon>Stramenopiles</taxon>
        <taxon>Oomycota</taxon>
        <taxon>Peronosporomycetes</taxon>
        <taxon>Peronosporales</taxon>
        <taxon>Peronosporaceae</taxon>
        <taxon>Peronosclerospora</taxon>
    </lineage>
</organism>
<protein>
    <submittedName>
        <fullName evidence="1">Uncharacterized protein</fullName>
    </submittedName>
</protein>
<proteinExistence type="predicted"/>
<name>A0ACC0WTQ3_9STRA</name>